<dbReference type="AlphaFoldDB" id="A0A2H3D5J8"/>
<sequence length="188" mass="21339">MCMAFPLSNLNFHCPLPSMYLTKSLYSSWHMVCHVRAVGPAIPYWDLVTVTVQQHHLKFTKCSSVYVQNNMRVLQNLTMQSEHYMLDIKFIIEDHAPFSGKTTGRRPLDRNSQYICCKGGVQHFVGVDTFDIINQSLAHVETKLMTGASFPMEAFKHEDNAHGTSSKLTDQIAMVKWQPSSSSKIRVA</sequence>
<evidence type="ECO:0000313" key="1">
    <source>
        <dbReference type="EMBL" id="PBK83603.1"/>
    </source>
</evidence>
<dbReference type="Proteomes" id="UP000217790">
    <property type="component" value="Unassembled WGS sequence"/>
</dbReference>
<dbReference type="InParanoid" id="A0A2H3D5J8"/>
<evidence type="ECO:0000313" key="2">
    <source>
        <dbReference type="Proteomes" id="UP000217790"/>
    </source>
</evidence>
<organism evidence="1 2">
    <name type="scientific">Armillaria gallica</name>
    <name type="common">Bulbous honey fungus</name>
    <name type="synonym">Armillaria bulbosa</name>
    <dbReference type="NCBI Taxonomy" id="47427"/>
    <lineage>
        <taxon>Eukaryota</taxon>
        <taxon>Fungi</taxon>
        <taxon>Dikarya</taxon>
        <taxon>Basidiomycota</taxon>
        <taxon>Agaricomycotina</taxon>
        <taxon>Agaricomycetes</taxon>
        <taxon>Agaricomycetidae</taxon>
        <taxon>Agaricales</taxon>
        <taxon>Marasmiineae</taxon>
        <taxon>Physalacriaceae</taxon>
        <taxon>Armillaria</taxon>
    </lineage>
</organism>
<reference evidence="2" key="1">
    <citation type="journal article" date="2017" name="Nat. Ecol. Evol.">
        <title>Genome expansion and lineage-specific genetic innovations in the forest pathogenic fungi Armillaria.</title>
        <authorList>
            <person name="Sipos G."/>
            <person name="Prasanna A.N."/>
            <person name="Walter M.C."/>
            <person name="O'Connor E."/>
            <person name="Balint B."/>
            <person name="Krizsan K."/>
            <person name="Kiss B."/>
            <person name="Hess J."/>
            <person name="Varga T."/>
            <person name="Slot J."/>
            <person name="Riley R."/>
            <person name="Boka B."/>
            <person name="Rigling D."/>
            <person name="Barry K."/>
            <person name="Lee J."/>
            <person name="Mihaltcheva S."/>
            <person name="LaButti K."/>
            <person name="Lipzen A."/>
            <person name="Waldron R."/>
            <person name="Moloney N.M."/>
            <person name="Sperisen C."/>
            <person name="Kredics L."/>
            <person name="Vagvoelgyi C."/>
            <person name="Patrignani A."/>
            <person name="Fitzpatrick D."/>
            <person name="Nagy I."/>
            <person name="Doyle S."/>
            <person name="Anderson J.B."/>
            <person name="Grigoriev I.V."/>
            <person name="Gueldener U."/>
            <person name="Muensterkoetter M."/>
            <person name="Nagy L.G."/>
        </authorList>
    </citation>
    <scope>NUCLEOTIDE SEQUENCE [LARGE SCALE GENOMIC DNA]</scope>
    <source>
        <strain evidence="2">Ar21-2</strain>
    </source>
</reference>
<accession>A0A2H3D5J8</accession>
<dbReference type="EMBL" id="KZ293705">
    <property type="protein sequence ID" value="PBK83603.1"/>
    <property type="molecule type" value="Genomic_DNA"/>
</dbReference>
<keyword evidence="2" id="KW-1185">Reference proteome</keyword>
<proteinExistence type="predicted"/>
<protein>
    <submittedName>
        <fullName evidence="1">Uncharacterized protein</fullName>
    </submittedName>
</protein>
<name>A0A2H3D5J8_ARMGA</name>
<gene>
    <name evidence="1" type="ORF">ARMGADRAFT_1037773</name>
</gene>